<sequence length="385" mass="42907">MKYFSLFSGIGGFEHGIQRASKQIPSTSERQKEVGDSRIFNNETRRNLRHSGQSSSTCDGSSPEGVQQRGILKNMSNPERPEFSPEPFCVGFSEIDKYAIQIYKKHFPKHKEYGNVSNIKWSDVSDFEILCGGFPCQSFSIAGKRGGFSDTRGTLFFEIVRAAQEKQPRLLFLENVKGLLSHDKGRTFGTILNTLDELGYDLQWQVLNSKNFGVPQNRERVFIIGHLRGTSRLQVFPIGEGSQGNLKYCGGVISAREKWLDNGKSYSRNFSQGQRIYSTEGISQTLAGNAGGQGGKTGLYEISKTVRSGGIGSPYSSRQNWDSYKIGDNIRRLTPTECERLQGFPDGWTEGISDTQRYKCLGNAVTVNVIEAITEKIIENTTKSP</sequence>
<dbReference type="PRINTS" id="PR00105">
    <property type="entry name" value="C5METTRFRASE"/>
</dbReference>
<dbReference type="CDD" id="cd00315">
    <property type="entry name" value="Cyt_C5_DNA_methylase"/>
    <property type="match status" value="1"/>
</dbReference>
<accession>A0A0F9RM25</accession>
<dbReference type="InterPro" id="IPR050750">
    <property type="entry name" value="C5-MTase"/>
</dbReference>
<dbReference type="PROSITE" id="PS00094">
    <property type="entry name" value="C5_MTASE_1"/>
    <property type="match status" value="1"/>
</dbReference>
<dbReference type="InterPro" id="IPR018117">
    <property type="entry name" value="C5_DNA_meth_AS"/>
</dbReference>
<keyword evidence="2" id="KW-0489">Methyltransferase</keyword>
<dbReference type="PROSITE" id="PS00095">
    <property type="entry name" value="C5_MTASE_2"/>
    <property type="match status" value="1"/>
</dbReference>
<dbReference type="PROSITE" id="PS51679">
    <property type="entry name" value="SAM_MT_C5"/>
    <property type="match status" value="1"/>
</dbReference>
<dbReference type="Gene3D" id="3.40.50.150">
    <property type="entry name" value="Vaccinia Virus protein VP39"/>
    <property type="match status" value="1"/>
</dbReference>
<evidence type="ECO:0000256" key="5">
    <source>
        <dbReference type="SAM" id="MobiDB-lite"/>
    </source>
</evidence>
<evidence type="ECO:0000256" key="4">
    <source>
        <dbReference type="ARBA" id="ARBA00022691"/>
    </source>
</evidence>
<dbReference type="InterPro" id="IPR001525">
    <property type="entry name" value="C5_MeTfrase"/>
</dbReference>
<dbReference type="GO" id="GO:0032259">
    <property type="term" value="P:methylation"/>
    <property type="evidence" value="ECO:0007669"/>
    <property type="project" value="UniProtKB-KW"/>
</dbReference>
<dbReference type="Gene3D" id="3.90.120.10">
    <property type="entry name" value="DNA Methylase, subunit A, domain 2"/>
    <property type="match status" value="2"/>
</dbReference>
<comment type="caution">
    <text evidence="6">The sequence shown here is derived from an EMBL/GenBank/DDBJ whole genome shotgun (WGS) entry which is preliminary data.</text>
</comment>
<dbReference type="AlphaFoldDB" id="A0A0F9RM25"/>
<dbReference type="EMBL" id="LAZR01000873">
    <property type="protein sequence ID" value="KKN55769.1"/>
    <property type="molecule type" value="Genomic_DNA"/>
</dbReference>
<dbReference type="GO" id="GO:0003886">
    <property type="term" value="F:DNA (cytosine-5-)-methyltransferase activity"/>
    <property type="evidence" value="ECO:0007669"/>
    <property type="project" value="UniProtKB-EC"/>
</dbReference>
<reference evidence="6" key="1">
    <citation type="journal article" date="2015" name="Nature">
        <title>Complex archaea that bridge the gap between prokaryotes and eukaryotes.</title>
        <authorList>
            <person name="Spang A."/>
            <person name="Saw J.H."/>
            <person name="Jorgensen S.L."/>
            <person name="Zaremba-Niedzwiedzka K."/>
            <person name="Martijn J."/>
            <person name="Lind A.E."/>
            <person name="van Eijk R."/>
            <person name="Schleper C."/>
            <person name="Guy L."/>
            <person name="Ettema T.J."/>
        </authorList>
    </citation>
    <scope>NUCLEOTIDE SEQUENCE</scope>
</reference>
<feature type="region of interest" description="Disordered" evidence="5">
    <location>
        <begin position="19"/>
        <end position="67"/>
    </location>
</feature>
<proteinExistence type="predicted"/>
<dbReference type="InterPro" id="IPR029063">
    <property type="entry name" value="SAM-dependent_MTases_sf"/>
</dbReference>
<organism evidence="6">
    <name type="scientific">marine sediment metagenome</name>
    <dbReference type="NCBI Taxonomy" id="412755"/>
    <lineage>
        <taxon>unclassified sequences</taxon>
        <taxon>metagenomes</taxon>
        <taxon>ecological metagenomes</taxon>
    </lineage>
</organism>
<dbReference type="SUPFAM" id="SSF53335">
    <property type="entry name" value="S-adenosyl-L-methionine-dependent methyltransferases"/>
    <property type="match status" value="1"/>
</dbReference>
<dbReference type="PANTHER" id="PTHR46098:SF1">
    <property type="entry name" value="TRNA (CYTOSINE(38)-C(5))-METHYLTRANSFERASE"/>
    <property type="match status" value="1"/>
</dbReference>
<evidence type="ECO:0000256" key="1">
    <source>
        <dbReference type="ARBA" id="ARBA00011975"/>
    </source>
</evidence>
<keyword evidence="4" id="KW-0949">S-adenosyl-L-methionine</keyword>
<gene>
    <name evidence="6" type="ORF">LCGC14_0579180</name>
</gene>
<dbReference type="InterPro" id="IPR031303">
    <property type="entry name" value="C5_meth_CS"/>
</dbReference>
<keyword evidence="3" id="KW-0808">Transferase</keyword>
<feature type="compositionally biased region" description="Low complexity" evidence="5">
    <location>
        <begin position="51"/>
        <end position="62"/>
    </location>
</feature>
<evidence type="ECO:0000313" key="6">
    <source>
        <dbReference type="EMBL" id="KKN55769.1"/>
    </source>
</evidence>
<dbReference type="Pfam" id="PF00145">
    <property type="entry name" value="DNA_methylase"/>
    <property type="match status" value="1"/>
</dbReference>
<evidence type="ECO:0000256" key="3">
    <source>
        <dbReference type="ARBA" id="ARBA00022679"/>
    </source>
</evidence>
<protein>
    <recommendedName>
        <fullName evidence="1">DNA (cytosine-5-)-methyltransferase</fullName>
        <ecNumber evidence="1">2.1.1.37</ecNumber>
    </recommendedName>
</protein>
<evidence type="ECO:0000256" key="2">
    <source>
        <dbReference type="ARBA" id="ARBA00022603"/>
    </source>
</evidence>
<name>A0A0F9RM25_9ZZZZ</name>
<dbReference type="PANTHER" id="PTHR46098">
    <property type="entry name" value="TRNA (CYTOSINE(38)-C(5))-METHYLTRANSFERASE"/>
    <property type="match status" value="1"/>
</dbReference>
<dbReference type="NCBIfam" id="TIGR00675">
    <property type="entry name" value="dcm"/>
    <property type="match status" value="1"/>
</dbReference>
<dbReference type="EC" id="2.1.1.37" evidence="1"/>